<organism evidence="1 2">
    <name type="scientific">Actinomadura syzygii</name>
    <dbReference type="NCBI Taxonomy" id="1427538"/>
    <lineage>
        <taxon>Bacteria</taxon>
        <taxon>Bacillati</taxon>
        <taxon>Actinomycetota</taxon>
        <taxon>Actinomycetes</taxon>
        <taxon>Streptosporangiales</taxon>
        <taxon>Thermomonosporaceae</taxon>
        <taxon>Actinomadura</taxon>
    </lineage>
</organism>
<proteinExistence type="predicted"/>
<accession>A0A5D0U1M2</accession>
<dbReference type="Proteomes" id="UP000322634">
    <property type="component" value="Unassembled WGS sequence"/>
</dbReference>
<dbReference type="RefSeq" id="WP_148352650.1">
    <property type="nucleotide sequence ID" value="NZ_JBHSBF010000011.1"/>
</dbReference>
<reference evidence="1 2" key="1">
    <citation type="submission" date="2019-08" db="EMBL/GenBank/DDBJ databases">
        <title>Actinomadura sp. nov. CYP1-5 isolated from mountain soil.</title>
        <authorList>
            <person name="Songsumanus A."/>
            <person name="Kuncharoen N."/>
            <person name="Kudo T."/>
            <person name="Yuki M."/>
            <person name="Igarashi Y."/>
            <person name="Tanasupawat S."/>
        </authorList>
    </citation>
    <scope>NUCLEOTIDE SEQUENCE [LARGE SCALE GENOMIC DNA]</scope>
    <source>
        <strain evidence="1 2">GKU157</strain>
    </source>
</reference>
<protein>
    <submittedName>
        <fullName evidence="1">Uncharacterized protein</fullName>
    </submittedName>
</protein>
<sequence>MAVKNSAPAPSPLALLRSPGQLRKALSRARRDAEAWRLRYAEMHVAYVELLARARAEVAETRTGTPQRAGHLAGYLDEIGLLPPDGAVPDALVAEGLAVAAGLQDPR</sequence>
<dbReference type="AlphaFoldDB" id="A0A5D0U1M2"/>
<comment type="caution">
    <text evidence="1">The sequence shown here is derived from an EMBL/GenBank/DDBJ whole genome shotgun (WGS) entry which is preliminary data.</text>
</comment>
<gene>
    <name evidence="1" type="ORF">FXF65_25965</name>
</gene>
<dbReference type="EMBL" id="VSFF01000010">
    <property type="protein sequence ID" value="TYC11555.1"/>
    <property type="molecule type" value="Genomic_DNA"/>
</dbReference>
<evidence type="ECO:0000313" key="2">
    <source>
        <dbReference type="Proteomes" id="UP000322634"/>
    </source>
</evidence>
<name>A0A5D0U1M2_9ACTN</name>
<evidence type="ECO:0000313" key="1">
    <source>
        <dbReference type="EMBL" id="TYC11555.1"/>
    </source>
</evidence>
<keyword evidence="2" id="KW-1185">Reference proteome</keyword>